<protein>
    <submittedName>
        <fullName evidence="1">Uncharacterized protein</fullName>
    </submittedName>
</protein>
<dbReference type="RefSeq" id="WP_147408187.1">
    <property type="nucleotide sequence ID" value="NZ_RAHH01000022.1"/>
</dbReference>
<organism evidence="1 2">
    <name type="scientific">Rahnella woolbedingensis</name>
    <dbReference type="NCBI Taxonomy" id="1510574"/>
    <lineage>
        <taxon>Bacteria</taxon>
        <taxon>Pseudomonadati</taxon>
        <taxon>Pseudomonadota</taxon>
        <taxon>Gammaproteobacteria</taxon>
        <taxon>Enterobacterales</taxon>
        <taxon>Yersiniaceae</taxon>
        <taxon>Rahnella</taxon>
    </lineage>
</organism>
<sequence>MNKDNWPDYYWEHLAYLEASCLENNFKLVKDWDSLAQKCMLLAIKAPFLVKSERNKLSLKVASAFMKRTMSDFRGAWLLLNIGYPYQAACVAASLYENSLIVNCISDSDDLATKALECRGGDIPWGPKKLAQMAAQKDLYGVIKNDQPNNVEYKKAWELCYHNYKLLCKMKHPTIQQLKEEVKNT</sequence>
<proteinExistence type="predicted"/>
<keyword evidence="2" id="KW-1185">Reference proteome</keyword>
<dbReference type="Proteomes" id="UP000284908">
    <property type="component" value="Unassembled WGS sequence"/>
</dbReference>
<reference evidence="1 2" key="1">
    <citation type="submission" date="2018-09" db="EMBL/GenBank/DDBJ databases">
        <authorList>
            <person name="Le Fleche-Mateos A."/>
        </authorList>
    </citation>
    <scope>NUCLEOTIDE SEQUENCE [LARGE SCALE GENOMIC DNA]</scope>
    <source>
        <strain evidence="1 2">DSM 27399</strain>
    </source>
</reference>
<accession>A0A419N5L5</accession>
<evidence type="ECO:0000313" key="2">
    <source>
        <dbReference type="Proteomes" id="UP000284908"/>
    </source>
</evidence>
<name>A0A419N5L5_9GAMM</name>
<comment type="caution">
    <text evidence="1">The sequence shown here is derived from an EMBL/GenBank/DDBJ whole genome shotgun (WGS) entry which is preliminary data.</text>
</comment>
<dbReference type="AlphaFoldDB" id="A0A419N5L5"/>
<feature type="non-terminal residue" evidence="1">
    <location>
        <position position="185"/>
    </location>
</feature>
<dbReference type="EMBL" id="RAHH01000022">
    <property type="protein sequence ID" value="RJT41516.1"/>
    <property type="molecule type" value="Genomic_DNA"/>
</dbReference>
<gene>
    <name evidence="1" type="ORF">D6C13_17545</name>
</gene>
<dbReference type="OrthoDB" id="5861798at2"/>
<evidence type="ECO:0000313" key="1">
    <source>
        <dbReference type="EMBL" id="RJT41516.1"/>
    </source>
</evidence>